<evidence type="ECO:0000313" key="5">
    <source>
        <dbReference type="Proteomes" id="UP000663505"/>
    </source>
</evidence>
<evidence type="ECO:0000259" key="3">
    <source>
        <dbReference type="Pfam" id="PF19124"/>
    </source>
</evidence>
<sequence>MMGILLPYIVDIGIVCGSYGIMPYMTPDTVQFGVRIPPAHLSSPSIAKVRKRYYAGWAIILLVAILGNIFAGLFIHSQILATAVYAPVFIIALLGLNFLNYYAARRRLLGAKALEHWYEGVTQGLVADTAAHIKTRNPSLAWGIPAILVTLASIVVPAMRYNTLPNRIAVHFAVSGTPNGFAAKSFGSVFGPIIIELILLIAMFLVHVNANRFAVRLDPSNPDASRRRYGVLRREGIKAAWVMLAVLNAGTTISLLPIWGIFVHSITSVVDFGTVVIFIGIIVSIVWIGRAAQTTRHVGQASGDARLVARDDDRYWLAGTIYFNRNDSSVFVPKRFGVGWTLNLGHPLAIVVILLILCIPVVVSLVGRG</sequence>
<feature type="transmembrane region" description="Helical" evidence="1">
    <location>
        <begin position="140"/>
        <end position="161"/>
    </location>
</feature>
<keyword evidence="5" id="KW-1185">Reference proteome</keyword>
<dbReference type="GO" id="GO:0009636">
    <property type="term" value="P:response to toxic substance"/>
    <property type="evidence" value="ECO:0007669"/>
    <property type="project" value="TreeGrafter"/>
</dbReference>
<protein>
    <submittedName>
        <fullName evidence="4">DUF1648 domain-containing protein</fullName>
    </submittedName>
</protein>
<feature type="domain" description="DUF1648" evidence="2">
    <location>
        <begin position="148"/>
        <end position="195"/>
    </location>
</feature>
<dbReference type="InterPro" id="IPR043831">
    <property type="entry name" value="DUF5808"/>
</dbReference>
<evidence type="ECO:0000256" key="1">
    <source>
        <dbReference type="SAM" id="Phobius"/>
    </source>
</evidence>
<name>A0A9X7VYX0_9BACL</name>
<feature type="domain" description="DUF5808" evidence="3">
    <location>
        <begin position="325"/>
        <end position="349"/>
    </location>
</feature>
<evidence type="ECO:0000313" key="4">
    <source>
        <dbReference type="EMBL" id="QSO47636.1"/>
    </source>
</evidence>
<dbReference type="Pfam" id="PF07853">
    <property type="entry name" value="DUF1648"/>
    <property type="match status" value="1"/>
</dbReference>
<feature type="transmembrane region" description="Helical" evidence="1">
    <location>
        <begin position="268"/>
        <end position="288"/>
    </location>
</feature>
<dbReference type="PANTHER" id="PTHR37810">
    <property type="entry name" value="IMMUNITY PROTEIN SDPI"/>
    <property type="match status" value="1"/>
</dbReference>
<feature type="transmembrane region" description="Helical" evidence="1">
    <location>
        <begin position="181"/>
        <end position="206"/>
    </location>
</feature>
<feature type="transmembrane region" description="Helical" evidence="1">
    <location>
        <begin position="344"/>
        <end position="366"/>
    </location>
</feature>
<evidence type="ECO:0000259" key="2">
    <source>
        <dbReference type="Pfam" id="PF07853"/>
    </source>
</evidence>
<dbReference type="PANTHER" id="PTHR37810:SF5">
    <property type="entry name" value="IMMUNITY PROTEIN SDPI"/>
    <property type="match status" value="1"/>
</dbReference>
<proteinExistence type="predicted"/>
<dbReference type="KEGG" id="afx:JZ786_00805"/>
<organism evidence="4 5">
    <name type="scientific">Alicyclobacillus mengziensis</name>
    <dbReference type="NCBI Taxonomy" id="2931921"/>
    <lineage>
        <taxon>Bacteria</taxon>
        <taxon>Bacillati</taxon>
        <taxon>Bacillota</taxon>
        <taxon>Bacilli</taxon>
        <taxon>Bacillales</taxon>
        <taxon>Alicyclobacillaceae</taxon>
        <taxon>Alicyclobacillus</taxon>
    </lineage>
</organism>
<dbReference type="AlphaFoldDB" id="A0A9X7VYX0"/>
<dbReference type="InterPro" id="IPR012867">
    <property type="entry name" value="DUF1648"/>
</dbReference>
<dbReference type="EMBL" id="CP071182">
    <property type="protein sequence ID" value="QSO47636.1"/>
    <property type="molecule type" value="Genomic_DNA"/>
</dbReference>
<reference evidence="4 5" key="1">
    <citation type="submission" date="2021-02" db="EMBL/GenBank/DDBJ databases">
        <title>Alicyclobacillus curvatus sp. nov. and Alicyclobacillus mengziensis sp. nov., two acidophilic bacteria isolated from acid mine drainage.</title>
        <authorList>
            <person name="Huang Y."/>
        </authorList>
    </citation>
    <scope>NUCLEOTIDE SEQUENCE [LARGE SCALE GENOMIC DNA]</scope>
    <source>
        <strain evidence="4 5">S30H14</strain>
    </source>
</reference>
<keyword evidence="1" id="KW-0812">Transmembrane</keyword>
<feature type="transmembrane region" description="Helical" evidence="1">
    <location>
        <begin position="82"/>
        <end position="103"/>
    </location>
</feature>
<keyword evidence="1" id="KW-0472">Membrane</keyword>
<dbReference type="Proteomes" id="UP000663505">
    <property type="component" value="Chromosome"/>
</dbReference>
<feature type="transmembrane region" description="Helical" evidence="1">
    <location>
        <begin position="54"/>
        <end position="76"/>
    </location>
</feature>
<keyword evidence="1" id="KW-1133">Transmembrane helix</keyword>
<accession>A0A9X7VYX0</accession>
<feature type="transmembrane region" description="Helical" evidence="1">
    <location>
        <begin position="236"/>
        <end position="262"/>
    </location>
</feature>
<feature type="transmembrane region" description="Helical" evidence="1">
    <location>
        <begin position="6"/>
        <end position="25"/>
    </location>
</feature>
<dbReference type="Pfam" id="PF19124">
    <property type="entry name" value="DUF5808"/>
    <property type="match status" value="1"/>
</dbReference>
<gene>
    <name evidence="4" type="ORF">JZ786_00805</name>
</gene>